<dbReference type="SUPFAM" id="SSF89447">
    <property type="entry name" value="AbrB/MazE/MraZ-like"/>
    <property type="match status" value="1"/>
</dbReference>
<dbReference type="Proteomes" id="UP000051162">
    <property type="component" value="Unassembled WGS sequence"/>
</dbReference>
<accession>A0A0R1JW98</accession>
<comment type="caution">
    <text evidence="3">The sequence shown here is derived from an EMBL/GenBank/DDBJ whole genome shotgun (WGS) entry which is preliminary data.</text>
</comment>
<dbReference type="PATRIC" id="fig|1423773.3.peg.1939"/>
<reference evidence="3 4" key="1">
    <citation type="journal article" date="2015" name="Genome Announc.">
        <title>Expanding the biotechnology potential of lactobacilli through comparative genomics of 213 strains and associated genera.</title>
        <authorList>
            <person name="Sun Z."/>
            <person name="Harris H.M."/>
            <person name="McCann A."/>
            <person name="Guo C."/>
            <person name="Argimon S."/>
            <person name="Zhang W."/>
            <person name="Yang X."/>
            <person name="Jeffery I.B."/>
            <person name="Cooney J.C."/>
            <person name="Kagawa T.F."/>
            <person name="Liu W."/>
            <person name="Song Y."/>
            <person name="Salvetti E."/>
            <person name="Wrobel A."/>
            <person name="Rasinkangas P."/>
            <person name="Parkhill J."/>
            <person name="Rea M.C."/>
            <person name="O'Sullivan O."/>
            <person name="Ritari J."/>
            <person name="Douillard F.P."/>
            <person name="Paul Ross R."/>
            <person name="Yang R."/>
            <person name="Briner A.E."/>
            <person name="Felis G.E."/>
            <person name="de Vos W.M."/>
            <person name="Barrangou R."/>
            <person name="Klaenhammer T.R."/>
            <person name="Caufield P.W."/>
            <person name="Cui Y."/>
            <person name="Zhang H."/>
            <person name="O'Toole P.W."/>
        </authorList>
    </citation>
    <scope>NUCLEOTIDE SEQUENCE [LARGE SCALE GENOMIC DNA]</scope>
    <source>
        <strain evidence="3 4">DSM 19117</strain>
    </source>
</reference>
<dbReference type="EMBL" id="AZDT01000036">
    <property type="protein sequence ID" value="KRK75517.1"/>
    <property type="molecule type" value="Genomic_DNA"/>
</dbReference>
<dbReference type="OrthoDB" id="9795766at2"/>
<evidence type="ECO:0000259" key="2">
    <source>
        <dbReference type="PROSITE" id="PS51740"/>
    </source>
</evidence>
<dbReference type="SMART" id="SM00966">
    <property type="entry name" value="SpoVT_AbrB"/>
    <property type="match status" value="1"/>
</dbReference>
<dbReference type="Gene3D" id="2.10.260.10">
    <property type="match status" value="1"/>
</dbReference>
<organism evidence="3 4">
    <name type="scientific">Levilactobacillus namurensis DSM 19117</name>
    <dbReference type="NCBI Taxonomy" id="1423773"/>
    <lineage>
        <taxon>Bacteria</taxon>
        <taxon>Bacillati</taxon>
        <taxon>Bacillota</taxon>
        <taxon>Bacilli</taxon>
        <taxon>Lactobacillales</taxon>
        <taxon>Lactobacillaceae</taxon>
        <taxon>Levilactobacillus</taxon>
    </lineage>
</organism>
<proteinExistence type="predicted"/>
<protein>
    <recommendedName>
        <fullName evidence="2">SpoVT-AbrB domain-containing protein</fullName>
    </recommendedName>
</protein>
<dbReference type="GO" id="GO:0003677">
    <property type="term" value="F:DNA binding"/>
    <property type="evidence" value="ECO:0007669"/>
    <property type="project" value="UniProtKB-UniRule"/>
</dbReference>
<keyword evidence="1" id="KW-0238">DNA-binding</keyword>
<dbReference type="Pfam" id="PF04014">
    <property type="entry name" value="MazE_antitoxin"/>
    <property type="match status" value="1"/>
</dbReference>
<sequence>MQEIHSKSHLAKWGNSQAVRIPQAIVQELNLTGHEELTISVKDGSIVLTPTNKTPNTIQDLFADWHDDGNRDSEYDWGEPVGRELKW</sequence>
<dbReference type="PROSITE" id="PS51740">
    <property type="entry name" value="SPOVT_ABRB"/>
    <property type="match status" value="1"/>
</dbReference>
<evidence type="ECO:0000313" key="4">
    <source>
        <dbReference type="Proteomes" id="UP000051162"/>
    </source>
</evidence>
<gene>
    <name evidence="3" type="ORF">FD30_GL001893</name>
</gene>
<keyword evidence="4" id="KW-1185">Reference proteome</keyword>
<dbReference type="InterPro" id="IPR007159">
    <property type="entry name" value="SpoVT-AbrB_dom"/>
</dbReference>
<dbReference type="RefSeq" id="WP_056944320.1">
    <property type="nucleotide sequence ID" value="NZ_AZDT01000036.1"/>
</dbReference>
<dbReference type="InterPro" id="IPR039052">
    <property type="entry name" value="Antitox_PemI-like"/>
</dbReference>
<dbReference type="GO" id="GO:0097351">
    <property type="term" value="F:toxin sequestering activity"/>
    <property type="evidence" value="ECO:0007669"/>
    <property type="project" value="InterPro"/>
</dbReference>
<evidence type="ECO:0000256" key="1">
    <source>
        <dbReference type="PROSITE-ProRule" id="PRU01076"/>
    </source>
</evidence>
<feature type="domain" description="SpoVT-AbrB" evidence="2">
    <location>
        <begin position="8"/>
        <end position="53"/>
    </location>
</feature>
<evidence type="ECO:0000313" key="3">
    <source>
        <dbReference type="EMBL" id="KRK75517.1"/>
    </source>
</evidence>
<dbReference type="STRING" id="1423773.FD30_GL001893"/>
<dbReference type="AlphaFoldDB" id="A0A0R1JW98"/>
<dbReference type="GeneID" id="84782369"/>
<dbReference type="InterPro" id="IPR037914">
    <property type="entry name" value="SpoVT-AbrB_sf"/>
</dbReference>
<dbReference type="PANTHER" id="PTHR40516:SF1">
    <property type="entry name" value="ANTITOXIN CHPS-RELATED"/>
    <property type="match status" value="1"/>
</dbReference>
<name>A0A0R1JW98_9LACO</name>
<dbReference type="PANTHER" id="PTHR40516">
    <property type="entry name" value="ANTITOXIN CHPS-RELATED"/>
    <property type="match status" value="1"/>
</dbReference>